<gene>
    <name evidence="1" type="ORF">S01H4_37322</name>
</gene>
<accession>X1BW95</accession>
<reference evidence="1" key="1">
    <citation type="journal article" date="2014" name="Front. Microbiol.">
        <title>High frequency of phylogenetically diverse reductive dehalogenase-homologous genes in deep subseafloor sedimentary metagenomes.</title>
        <authorList>
            <person name="Kawai M."/>
            <person name="Futagami T."/>
            <person name="Toyoda A."/>
            <person name="Takaki Y."/>
            <person name="Nishi S."/>
            <person name="Hori S."/>
            <person name="Arai W."/>
            <person name="Tsubouchi T."/>
            <person name="Morono Y."/>
            <person name="Uchiyama I."/>
            <person name="Ito T."/>
            <person name="Fujiyama A."/>
            <person name="Inagaki F."/>
            <person name="Takami H."/>
        </authorList>
    </citation>
    <scope>NUCLEOTIDE SEQUENCE</scope>
    <source>
        <strain evidence="1">Expedition CK06-06</strain>
    </source>
</reference>
<organism evidence="1">
    <name type="scientific">marine sediment metagenome</name>
    <dbReference type="NCBI Taxonomy" id="412755"/>
    <lineage>
        <taxon>unclassified sequences</taxon>
        <taxon>metagenomes</taxon>
        <taxon>ecological metagenomes</taxon>
    </lineage>
</organism>
<dbReference type="AlphaFoldDB" id="X1BW95"/>
<dbReference type="EMBL" id="BART01020038">
    <property type="protein sequence ID" value="GAG99330.1"/>
    <property type="molecule type" value="Genomic_DNA"/>
</dbReference>
<evidence type="ECO:0000313" key="1">
    <source>
        <dbReference type="EMBL" id="GAG99330.1"/>
    </source>
</evidence>
<sequence>MTNDFVKKHTNHDTFESFVSVSGLISEGEEITEEIINSNGFNDYVKNNTDFKSWKDMLETASIYYFQKQLGF</sequence>
<protein>
    <submittedName>
        <fullName evidence="1">Uncharacterized protein</fullName>
    </submittedName>
</protein>
<name>X1BW95_9ZZZZ</name>
<comment type="caution">
    <text evidence="1">The sequence shown here is derived from an EMBL/GenBank/DDBJ whole genome shotgun (WGS) entry which is preliminary data.</text>
</comment>
<proteinExistence type="predicted"/>